<evidence type="ECO:0000256" key="2">
    <source>
        <dbReference type="ARBA" id="ARBA00004430"/>
    </source>
</evidence>
<comment type="similarity">
    <text evidence="3">Belongs to the CFAP300 family.</text>
</comment>
<organism evidence="8">
    <name type="scientific">Schistocephalus solidus</name>
    <name type="common">Tapeworm</name>
    <dbReference type="NCBI Taxonomy" id="70667"/>
    <lineage>
        <taxon>Eukaryota</taxon>
        <taxon>Metazoa</taxon>
        <taxon>Spiralia</taxon>
        <taxon>Lophotrochozoa</taxon>
        <taxon>Platyhelminthes</taxon>
        <taxon>Cestoda</taxon>
        <taxon>Eucestoda</taxon>
        <taxon>Diphyllobothriidea</taxon>
        <taxon>Diphyllobothriidae</taxon>
        <taxon>Schistocephalus</taxon>
    </lineage>
</organism>
<accession>A0A0V0J557</accession>
<evidence type="ECO:0000313" key="8">
    <source>
        <dbReference type="EMBL" id="JAP60707.1"/>
    </source>
</evidence>
<evidence type="ECO:0000256" key="1">
    <source>
        <dbReference type="ARBA" id="ARBA00002404"/>
    </source>
</evidence>
<evidence type="ECO:0000256" key="7">
    <source>
        <dbReference type="ARBA" id="ARBA00023273"/>
    </source>
</evidence>
<proteinExistence type="inferred from homology"/>
<name>A0A0V0J557_SCHSO</name>
<dbReference type="GO" id="GO:0005930">
    <property type="term" value="C:axoneme"/>
    <property type="evidence" value="ECO:0007669"/>
    <property type="project" value="UniProtKB-SubCell"/>
</dbReference>
<dbReference type="InterPro" id="IPR029416">
    <property type="entry name" value="CFAP300"/>
</dbReference>
<dbReference type="PANTHER" id="PTHR31078:SF1">
    <property type="entry name" value="CILIA- AND FLAGELLA-ASSOCIATED PROTEIN 300"/>
    <property type="match status" value="1"/>
</dbReference>
<evidence type="ECO:0000256" key="5">
    <source>
        <dbReference type="ARBA" id="ARBA00022490"/>
    </source>
</evidence>
<keyword evidence="6" id="KW-0206">Cytoskeleton</keyword>
<dbReference type="Pfam" id="PF14926">
    <property type="entry name" value="CFAP300"/>
    <property type="match status" value="1"/>
</dbReference>
<comment type="function">
    <text evidence="1">Cilium- and flagellum-specific protein that plays a role in axonemal structure organization and motility. May play a role in outer and inner dynein arm assembly.</text>
</comment>
<evidence type="ECO:0000256" key="4">
    <source>
        <dbReference type="ARBA" id="ARBA00022174"/>
    </source>
</evidence>
<protein>
    <recommendedName>
        <fullName evidence="4">Cilia- and flagella-associated protein 300</fullName>
    </recommendedName>
</protein>
<evidence type="ECO:0000256" key="6">
    <source>
        <dbReference type="ARBA" id="ARBA00023212"/>
    </source>
</evidence>
<sequence length="253" mass="29296">MAIENSQTFHYVPSRKFPSLASTDAINSLMKWSMKGRLHCQCYSFDETFRPHNVEKFVLAFFNDKNIRHAIESEILLPDVVESVEVTPVPCSLLTMDIFSRLTGTVTRENGTIKSCLDETFESILISDELRKILLLEDSENYSLFSEQERDEFLFRLFKHVCIGGELCQFENEINPYLDFVRSLYRDLVSVQKDQASKELHVVSYVYSVKIKNDKELLFPAPEEHPNNFAYLVINPNRRHAVLISHVFGVGQF</sequence>
<comment type="subcellular location">
    <subcellularLocation>
        <location evidence="2">Cytoplasm</location>
        <location evidence="2">Cytoskeleton</location>
        <location evidence="2">Cilium axoneme</location>
    </subcellularLocation>
</comment>
<dbReference type="EMBL" id="GEEE01002518">
    <property type="protein sequence ID" value="JAP60707.1"/>
    <property type="molecule type" value="Transcribed_RNA"/>
</dbReference>
<keyword evidence="7" id="KW-0966">Cell projection</keyword>
<keyword evidence="5" id="KW-0963">Cytoplasm</keyword>
<gene>
    <name evidence="8" type="primary">CK070</name>
    <name evidence="8" type="ORF">TR162800</name>
</gene>
<dbReference type="AlphaFoldDB" id="A0A0V0J557"/>
<dbReference type="PANTHER" id="PTHR31078">
    <property type="entry name" value="CILIA- AND FLAGELLA-ASSOCIATED PROTEIN 300"/>
    <property type="match status" value="1"/>
</dbReference>
<reference evidence="8" key="1">
    <citation type="submission" date="2016-01" db="EMBL/GenBank/DDBJ databases">
        <title>Reference transcriptome for the parasite Schistocephalus solidus: insights into the molecular evolution of parasitism.</title>
        <authorList>
            <person name="Hebert F.O."/>
            <person name="Grambauer S."/>
            <person name="Barber I."/>
            <person name="Landry C.R."/>
            <person name="Aubin-Horth N."/>
        </authorList>
    </citation>
    <scope>NUCLEOTIDE SEQUENCE</scope>
</reference>
<evidence type="ECO:0000256" key="3">
    <source>
        <dbReference type="ARBA" id="ARBA00009205"/>
    </source>
</evidence>